<keyword evidence="1" id="KW-0472">Membrane</keyword>
<dbReference type="InterPro" id="IPR000620">
    <property type="entry name" value="EamA_dom"/>
</dbReference>
<feature type="transmembrane region" description="Helical" evidence="1">
    <location>
        <begin position="6"/>
        <end position="23"/>
    </location>
</feature>
<gene>
    <name evidence="3" type="ORF">P1P91_12090</name>
</gene>
<keyword evidence="1" id="KW-0812">Transmembrane</keyword>
<sequence length="284" mass="30178">MSIFISIIAMACLGLTHFINGMLSRHYEVKKISFFTHMGGFLIVLMAAIFFSNFTFSSLYWGALSGIASAWGAIFLYRGMSTGAVSAIVPLSGVSMVVFSLIISILFLGERIGLFSSLGIVFSIPAIILMTLNTNHSNSNYITERKKGGVSQAIFSGLGFACQLVTLGNVPSSGALAAVAVSMFVGATAIFPYAKPSIFEVTRSQARKAMFAGATSALGLVLYTIAKEGQLVIISVLIISMYPLIPVILGVIYLKERVSRIRVLGIVFSISSIVALTLGGNSNV</sequence>
<feature type="transmembrane region" description="Helical" evidence="1">
    <location>
        <begin position="176"/>
        <end position="194"/>
    </location>
</feature>
<feature type="transmembrane region" description="Helical" evidence="1">
    <location>
        <begin position="35"/>
        <end position="52"/>
    </location>
</feature>
<feature type="transmembrane region" description="Helical" evidence="1">
    <location>
        <begin position="206"/>
        <end position="226"/>
    </location>
</feature>
<name>A0ABY9YY81_9GAMM</name>
<evidence type="ECO:0000313" key="3">
    <source>
        <dbReference type="EMBL" id="WNK19572.1"/>
    </source>
</evidence>
<organism evidence="3 4">
    <name type="scientific">Halomonas piscis</name>
    <dbReference type="NCBI Taxonomy" id="3031727"/>
    <lineage>
        <taxon>Bacteria</taxon>
        <taxon>Pseudomonadati</taxon>
        <taxon>Pseudomonadota</taxon>
        <taxon>Gammaproteobacteria</taxon>
        <taxon>Oceanospirillales</taxon>
        <taxon>Halomonadaceae</taxon>
        <taxon>Halomonas</taxon>
    </lineage>
</organism>
<dbReference type="EMBL" id="CP119391">
    <property type="protein sequence ID" value="WNK19572.1"/>
    <property type="molecule type" value="Genomic_DNA"/>
</dbReference>
<evidence type="ECO:0000256" key="1">
    <source>
        <dbReference type="SAM" id="Phobius"/>
    </source>
</evidence>
<dbReference type="Proteomes" id="UP001301869">
    <property type="component" value="Chromosome"/>
</dbReference>
<dbReference type="RefSeq" id="WP_311882923.1">
    <property type="nucleotide sequence ID" value="NZ_CP119391.1"/>
</dbReference>
<feature type="transmembrane region" description="Helical" evidence="1">
    <location>
        <begin position="84"/>
        <end position="108"/>
    </location>
</feature>
<dbReference type="Pfam" id="PF00892">
    <property type="entry name" value="EamA"/>
    <property type="match status" value="1"/>
</dbReference>
<dbReference type="SUPFAM" id="SSF103481">
    <property type="entry name" value="Multidrug resistance efflux transporter EmrE"/>
    <property type="match status" value="2"/>
</dbReference>
<feature type="transmembrane region" description="Helical" evidence="1">
    <location>
        <begin position="114"/>
        <end position="132"/>
    </location>
</feature>
<feature type="domain" description="EamA" evidence="2">
    <location>
        <begin position="3"/>
        <end position="131"/>
    </location>
</feature>
<protein>
    <submittedName>
        <fullName evidence="3">Drug/metabolite transporter</fullName>
    </submittedName>
</protein>
<keyword evidence="1" id="KW-1133">Transmembrane helix</keyword>
<proteinExistence type="predicted"/>
<feature type="transmembrane region" description="Helical" evidence="1">
    <location>
        <begin position="232"/>
        <end position="254"/>
    </location>
</feature>
<feature type="transmembrane region" description="Helical" evidence="1">
    <location>
        <begin position="58"/>
        <end position="77"/>
    </location>
</feature>
<keyword evidence="4" id="KW-1185">Reference proteome</keyword>
<evidence type="ECO:0000313" key="4">
    <source>
        <dbReference type="Proteomes" id="UP001301869"/>
    </source>
</evidence>
<accession>A0ABY9YY81</accession>
<reference evidence="3 4" key="1">
    <citation type="submission" date="2023-03" db="EMBL/GenBank/DDBJ databases">
        <title>Halomonas sp. nov., isolated from Korean tranditional fermented seafood 'Jeotgal'.</title>
        <authorList>
            <person name="Kim B."/>
            <person name="Shin N.-R."/>
        </authorList>
    </citation>
    <scope>NUCLEOTIDE SEQUENCE [LARGE SCALE GENOMIC DNA]</scope>
    <source>
        <strain evidence="3 4">SG2L-4</strain>
    </source>
</reference>
<evidence type="ECO:0000259" key="2">
    <source>
        <dbReference type="Pfam" id="PF00892"/>
    </source>
</evidence>
<dbReference type="InterPro" id="IPR037185">
    <property type="entry name" value="EmrE-like"/>
</dbReference>
<feature type="transmembrane region" description="Helical" evidence="1">
    <location>
        <begin position="261"/>
        <end position="280"/>
    </location>
</feature>